<name>A0A1Y2AYF6_9FUNG</name>
<feature type="coiled-coil region" evidence="1">
    <location>
        <begin position="154"/>
        <end position="247"/>
    </location>
</feature>
<sequence length="616" mass="72224">MFKFKNFFLIALIALCLSCSTVQANFGKVLRYAKAPNGEDIICVYRFGVVQNCYPKVFQPTENYKTILEGQDIPPGLDIQLSLATGERRAKLSDAQIRARRLANQFPQERYYQPQYYLRQYPRYVYNSAQQQQQQQAYQQRQYQQQMNAQQQYLHYLQQQQLRKQREAEEAKEQYIQYLRKQQQQREAQEVQRQYLQYLQHQKQQEAEEAQQQYLRYLQQREKIRALEEQMQSQKDQEKSKEQQEAQEHLIEEVLKEDELNGQSNAIDEPQEPEQPHEIVMVDDETEHGEDNKEEIKNDNNNGNEGSTPSQESVKIHSGKYESSESPYVKNPEDKDEESSSDSDEEVPRIYYQDKVSYDEAFGSLEKAKTIEEKIEVLEQIEDIVHHIEYGQLLMKTVEEFLPYLKHENSKIRALSAICIGSSLQNNPKARKIAVKHNLYEILVERLTNEEDGTVLKRLCYAFSNLVRGDIKMIKKIHESKGLQSLYQLYVNKPSIRSKLDTFITDIFDPEKMKEGTKLEEFLDKEGAQLWCTLFQQNILSNEGYIPDDINSLSIMLEAGHCSTITSDVRRVLLDLPKTQPELFEDTLDLNDTIQKILNYQGPVVNPPNQESYKEL</sequence>
<dbReference type="GO" id="GO:0005783">
    <property type="term" value="C:endoplasmic reticulum"/>
    <property type="evidence" value="ECO:0007669"/>
    <property type="project" value="TreeGrafter"/>
</dbReference>
<reference evidence="4 5" key="1">
    <citation type="submission" date="2016-08" db="EMBL/GenBank/DDBJ databases">
        <title>A Parts List for Fungal Cellulosomes Revealed by Comparative Genomics.</title>
        <authorList>
            <consortium name="DOE Joint Genome Institute"/>
            <person name="Haitjema C.H."/>
            <person name="Gilmore S.P."/>
            <person name="Henske J.K."/>
            <person name="Solomon K.V."/>
            <person name="De Groot R."/>
            <person name="Kuo A."/>
            <person name="Mondo S.J."/>
            <person name="Salamov A.A."/>
            <person name="Labutti K."/>
            <person name="Zhao Z."/>
            <person name="Chiniquy J."/>
            <person name="Barry K."/>
            <person name="Brewer H.M."/>
            <person name="Purvine S.O."/>
            <person name="Wright A.T."/>
            <person name="Boxma B."/>
            <person name="Van Alen T."/>
            <person name="Hackstein J.H."/>
            <person name="Baker S.E."/>
            <person name="Grigoriev I.V."/>
            <person name="O'Malley M.A."/>
        </authorList>
    </citation>
    <scope>NUCLEOTIDE SEQUENCE [LARGE SCALE GENOMIC DNA]</scope>
    <source>
        <strain evidence="4 5">G1</strain>
    </source>
</reference>
<evidence type="ECO:0000256" key="3">
    <source>
        <dbReference type="SAM" id="SignalP"/>
    </source>
</evidence>
<dbReference type="AlphaFoldDB" id="A0A1Y2AYF6"/>
<dbReference type="PANTHER" id="PTHR19316">
    <property type="entry name" value="PROTEIN FOLDING REGULATOR"/>
    <property type="match status" value="1"/>
</dbReference>
<keyword evidence="5" id="KW-1185">Reference proteome</keyword>
<evidence type="ECO:0000256" key="2">
    <source>
        <dbReference type="SAM" id="MobiDB-lite"/>
    </source>
</evidence>
<accession>A0A1Y2AYF6</accession>
<dbReference type="GO" id="GO:0000774">
    <property type="term" value="F:adenyl-nucleotide exchange factor activity"/>
    <property type="evidence" value="ECO:0007669"/>
    <property type="project" value="TreeGrafter"/>
</dbReference>
<dbReference type="InterPro" id="IPR016024">
    <property type="entry name" value="ARM-type_fold"/>
</dbReference>
<dbReference type="OrthoDB" id="448649at2759"/>
<feature type="compositionally biased region" description="Acidic residues" evidence="2">
    <location>
        <begin position="334"/>
        <end position="345"/>
    </location>
</feature>
<proteinExistence type="predicted"/>
<dbReference type="Proteomes" id="UP000193920">
    <property type="component" value="Unassembled WGS sequence"/>
</dbReference>
<gene>
    <name evidence="4" type="ORF">LY90DRAFT_705874</name>
</gene>
<feature type="signal peptide" evidence="3">
    <location>
        <begin position="1"/>
        <end position="24"/>
    </location>
</feature>
<dbReference type="SUPFAM" id="SSF48371">
    <property type="entry name" value="ARM repeat"/>
    <property type="match status" value="1"/>
</dbReference>
<feature type="region of interest" description="Disordered" evidence="2">
    <location>
        <begin position="256"/>
        <end position="348"/>
    </location>
</feature>
<comment type="caution">
    <text evidence="4">The sequence shown here is derived from an EMBL/GenBank/DDBJ whole genome shotgun (WGS) entry which is preliminary data.</text>
</comment>
<dbReference type="Gene3D" id="1.25.10.10">
    <property type="entry name" value="Leucine-rich Repeat Variant"/>
    <property type="match status" value="1"/>
</dbReference>
<evidence type="ECO:0000313" key="4">
    <source>
        <dbReference type="EMBL" id="ORY27516.1"/>
    </source>
</evidence>
<keyword evidence="1" id="KW-0175">Coiled coil</keyword>
<dbReference type="InterPro" id="IPR050693">
    <property type="entry name" value="Hsp70_NEF-Inhibitors"/>
</dbReference>
<organism evidence="4 5">
    <name type="scientific">Neocallimastix californiae</name>
    <dbReference type="NCBI Taxonomy" id="1754190"/>
    <lineage>
        <taxon>Eukaryota</taxon>
        <taxon>Fungi</taxon>
        <taxon>Fungi incertae sedis</taxon>
        <taxon>Chytridiomycota</taxon>
        <taxon>Chytridiomycota incertae sedis</taxon>
        <taxon>Neocallimastigomycetes</taxon>
        <taxon>Neocallimastigales</taxon>
        <taxon>Neocallimastigaceae</taxon>
        <taxon>Neocallimastix</taxon>
    </lineage>
</organism>
<evidence type="ECO:0000313" key="5">
    <source>
        <dbReference type="Proteomes" id="UP000193920"/>
    </source>
</evidence>
<keyword evidence="3" id="KW-0732">Signal</keyword>
<feature type="chain" id="PRO_5010993250" evidence="3">
    <location>
        <begin position="25"/>
        <end position="616"/>
    </location>
</feature>
<dbReference type="PANTHER" id="PTHR19316:SF34">
    <property type="entry name" value="NUCLEOTIDE EXCHANGE FACTOR SIL1"/>
    <property type="match status" value="1"/>
</dbReference>
<dbReference type="InterPro" id="IPR011989">
    <property type="entry name" value="ARM-like"/>
</dbReference>
<feature type="compositionally biased region" description="Basic and acidic residues" evidence="2">
    <location>
        <begin position="289"/>
        <end position="298"/>
    </location>
</feature>
<dbReference type="STRING" id="1754190.A0A1Y2AYF6"/>
<evidence type="ECO:0000256" key="1">
    <source>
        <dbReference type="SAM" id="Coils"/>
    </source>
</evidence>
<protein>
    <submittedName>
        <fullName evidence="4">ARM repeat-containing protein</fullName>
    </submittedName>
</protein>
<dbReference type="EMBL" id="MCOG01000192">
    <property type="protein sequence ID" value="ORY27516.1"/>
    <property type="molecule type" value="Genomic_DNA"/>
</dbReference>